<dbReference type="GO" id="GO:0071972">
    <property type="term" value="F:peptidoglycan L,D-transpeptidase activity"/>
    <property type="evidence" value="ECO:0007669"/>
    <property type="project" value="TreeGrafter"/>
</dbReference>
<dbReference type="GO" id="GO:0008658">
    <property type="term" value="F:penicillin binding"/>
    <property type="evidence" value="ECO:0007669"/>
    <property type="project" value="InterPro"/>
</dbReference>
<dbReference type="GO" id="GO:0071555">
    <property type="term" value="P:cell wall organization"/>
    <property type="evidence" value="ECO:0007669"/>
    <property type="project" value="TreeGrafter"/>
</dbReference>
<dbReference type="InterPro" id="IPR012338">
    <property type="entry name" value="Beta-lactam/transpept-like"/>
</dbReference>
<sequence>MNKQLKFLSRAVFAMFLVLFFSVTMIQFVSADDLRSNPLNQRTIKNGYKVERGSIIVEGDPIAFSTPTNDTYRYLRGYDPGALYAPVTGHYSRQQGMTGLEAAMNKELSGNTDAQFFTRIQNTLNGVKPQGSSIDTSINAKAQQAAYDAMQEFSFDGAVVAIEPKTGRILALVSTPSYDPNLLSMNNDSEIIKNYDTLNAEEVQPLINRAIAGSLYHPGSVYKLVTAAAAIESGAATPSTEFANPASLTLPQSSSVMRNSDQQTCGSGSKASLETSIVYSCNIPIAEMAMDMDRNEVPDMARAFGFEQEITIPMEVTPSVAPEPIDKAQVALSSIGQLDVRTTPLQVAMVSAAIANGGKLMAPQLVDRVISPDLRVEHEYKPEVMNEPISKETAQAIAGMMEKGVSDPTGFARLSAIDGVRVAGKTGTAQNGIDANGNDLPYTLWYTGFAPVDDPEVAVAVVIANGGGSSFDFQGGSYDLPTVVGKRVMEAVLNG</sequence>
<dbReference type="InterPro" id="IPR050515">
    <property type="entry name" value="Beta-lactam/transpept"/>
</dbReference>
<protein>
    <submittedName>
        <fullName evidence="3">Penicillin-binding protein</fullName>
    </submittedName>
</protein>
<proteinExistence type="predicted"/>
<dbReference type="AlphaFoldDB" id="A0A0D0IK12"/>
<organism evidence="3 4">
    <name type="scientific">Leucobacter komagatae</name>
    <dbReference type="NCBI Taxonomy" id="55969"/>
    <lineage>
        <taxon>Bacteria</taxon>
        <taxon>Bacillati</taxon>
        <taxon>Actinomycetota</taxon>
        <taxon>Actinomycetes</taxon>
        <taxon>Micrococcales</taxon>
        <taxon>Microbacteriaceae</taxon>
        <taxon>Leucobacter</taxon>
    </lineage>
</organism>
<dbReference type="Pfam" id="PF00905">
    <property type="entry name" value="Transpeptidase"/>
    <property type="match status" value="1"/>
</dbReference>
<feature type="domain" description="Penicillin-binding protein transpeptidase" evidence="1">
    <location>
        <begin position="157"/>
        <end position="477"/>
    </location>
</feature>
<dbReference type="InterPro" id="IPR054120">
    <property type="entry name" value="PBPA_dimer"/>
</dbReference>
<dbReference type="GO" id="GO:0005886">
    <property type="term" value="C:plasma membrane"/>
    <property type="evidence" value="ECO:0007669"/>
    <property type="project" value="TreeGrafter"/>
</dbReference>
<dbReference type="RefSeq" id="WP_042545399.1">
    <property type="nucleotide sequence ID" value="NZ_JXSQ01000039.1"/>
</dbReference>
<name>A0A0D0IK12_9MICO</name>
<reference evidence="3 4" key="1">
    <citation type="submission" date="2015-01" db="EMBL/GenBank/DDBJ databases">
        <title>Draft genome sequence of Leucobacter komagatae strain VKM ST2845.</title>
        <authorList>
            <person name="Karlyshev A.V."/>
            <person name="Kudryashova E.B."/>
        </authorList>
    </citation>
    <scope>NUCLEOTIDE SEQUENCE [LARGE SCALE GENOMIC DNA]</scope>
    <source>
        <strain evidence="3 4">VKM ST2845</strain>
    </source>
</reference>
<dbReference type="OrthoDB" id="9766847at2"/>
<gene>
    <name evidence="3" type="ORF">SD72_15635</name>
</gene>
<dbReference type="PANTHER" id="PTHR30627">
    <property type="entry name" value="PEPTIDOGLYCAN D,D-TRANSPEPTIDASE"/>
    <property type="match status" value="1"/>
</dbReference>
<evidence type="ECO:0000259" key="1">
    <source>
        <dbReference type="Pfam" id="PF00905"/>
    </source>
</evidence>
<dbReference type="Pfam" id="PF21922">
    <property type="entry name" value="PBP_dimer_2"/>
    <property type="match status" value="1"/>
</dbReference>
<keyword evidence="4" id="KW-1185">Reference proteome</keyword>
<dbReference type="Gene3D" id="3.40.710.10">
    <property type="entry name" value="DD-peptidase/beta-lactamase superfamily"/>
    <property type="match status" value="1"/>
</dbReference>
<dbReference type="SUPFAM" id="SSF56601">
    <property type="entry name" value="beta-lactamase/transpeptidase-like"/>
    <property type="match status" value="1"/>
</dbReference>
<comment type="caution">
    <text evidence="3">The sequence shown here is derived from an EMBL/GenBank/DDBJ whole genome shotgun (WGS) entry which is preliminary data.</text>
</comment>
<accession>A0A0D0IK12</accession>
<dbReference type="Proteomes" id="UP000032120">
    <property type="component" value="Unassembled WGS sequence"/>
</dbReference>
<evidence type="ECO:0000259" key="2">
    <source>
        <dbReference type="Pfam" id="PF21922"/>
    </source>
</evidence>
<dbReference type="Gene3D" id="3.90.1310.10">
    <property type="entry name" value="Penicillin-binding protein 2a (Domain 2)"/>
    <property type="match status" value="1"/>
</dbReference>
<feature type="domain" description="Penicillin binding protein A dimerisation" evidence="2">
    <location>
        <begin position="52"/>
        <end position="134"/>
    </location>
</feature>
<evidence type="ECO:0000313" key="3">
    <source>
        <dbReference type="EMBL" id="KIP51407.1"/>
    </source>
</evidence>
<dbReference type="InterPro" id="IPR001460">
    <property type="entry name" value="PCN-bd_Tpept"/>
</dbReference>
<dbReference type="PANTHER" id="PTHR30627:SF24">
    <property type="entry name" value="PENICILLIN-BINDING PROTEIN 4B"/>
    <property type="match status" value="1"/>
</dbReference>
<dbReference type="EMBL" id="JXSQ01000039">
    <property type="protein sequence ID" value="KIP51407.1"/>
    <property type="molecule type" value="Genomic_DNA"/>
</dbReference>
<evidence type="ECO:0000313" key="4">
    <source>
        <dbReference type="Proteomes" id="UP000032120"/>
    </source>
</evidence>